<keyword evidence="17" id="KW-1185">Reference proteome</keyword>
<dbReference type="RefSeq" id="WP_154374746.1">
    <property type="nucleotide sequence ID" value="NZ_WKJJ01000008.1"/>
</dbReference>
<evidence type="ECO:0000256" key="12">
    <source>
        <dbReference type="PROSITE-ProRule" id="PRU00110"/>
    </source>
</evidence>
<dbReference type="SUPFAM" id="SSF47384">
    <property type="entry name" value="Homodimeric domain of signal transducing histidine kinase"/>
    <property type="match status" value="1"/>
</dbReference>
<evidence type="ECO:0000259" key="13">
    <source>
        <dbReference type="PROSITE" id="PS50109"/>
    </source>
</evidence>
<dbReference type="InterPro" id="IPR037006">
    <property type="entry name" value="CheA-like_homodim_sf"/>
</dbReference>
<evidence type="ECO:0000256" key="3">
    <source>
        <dbReference type="ARBA" id="ARBA00021495"/>
    </source>
</evidence>
<proteinExistence type="predicted"/>
<evidence type="ECO:0000256" key="1">
    <source>
        <dbReference type="ARBA" id="ARBA00000085"/>
    </source>
</evidence>
<feature type="domain" description="Histidine kinase" evidence="13">
    <location>
        <begin position="323"/>
        <end position="560"/>
    </location>
</feature>
<dbReference type="PROSITE" id="PS50851">
    <property type="entry name" value="CHEW"/>
    <property type="match status" value="1"/>
</dbReference>
<keyword evidence="6" id="KW-0808">Transferase</keyword>
<dbReference type="SUPFAM" id="SSF55874">
    <property type="entry name" value="ATPase domain of HSP90 chaperone/DNA topoisomerase II/histidine kinase"/>
    <property type="match status" value="1"/>
</dbReference>
<dbReference type="SMART" id="SM00073">
    <property type="entry name" value="HPT"/>
    <property type="match status" value="1"/>
</dbReference>
<dbReference type="PROSITE" id="PS50109">
    <property type="entry name" value="HIS_KIN"/>
    <property type="match status" value="1"/>
</dbReference>
<evidence type="ECO:0000256" key="5">
    <source>
        <dbReference type="ARBA" id="ARBA00022553"/>
    </source>
</evidence>
<evidence type="ECO:0000313" key="16">
    <source>
        <dbReference type="EMBL" id="MRV72796.1"/>
    </source>
</evidence>
<dbReference type="Pfam" id="PF01627">
    <property type="entry name" value="Hpt"/>
    <property type="match status" value="1"/>
</dbReference>
<dbReference type="EC" id="2.7.13.3" evidence="2"/>
<keyword evidence="10" id="KW-0902">Two-component regulatory system</keyword>
<evidence type="ECO:0000259" key="15">
    <source>
        <dbReference type="PROSITE" id="PS50894"/>
    </source>
</evidence>
<dbReference type="Gene3D" id="3.30.565.10">
    <property type="entry name" value="Histidine kinase-like ATPase, C-terminal domain"/>
    <property type="match status" value="1"/>
</dbReference>
<dbReference type="InterPro" id="IPR036641">
    <property type="entry name" value="HPT_dom_sf"/>
</dbReference>
<dbReference type="PRINTS" id="PR00344">
    <property type="entry name" value="BCTRLSENSOR"/>
</dbReference>
<dbReference type="Pfam" id="PF02895">
    <property type="entry name" value="H-kinase_dim"/>
    <property type="match status" value="1"/>
</dbReference>
<evidence type="ECO:0000256" key="4">
    <source>
        <dbReference type="ARBA" id="ARBA00022500"/>
    </source>
</evidence>
<dbReference type="InterPro" id="IPR051315">
    <property type="entry name" value="Bact_Chemotaxis_CheA"/>
</dbReference>
<dbReference type="GO" id="GO:0000155">
    <property type="term" value="F:phosphorelay sensor kinase activity"/>
    <property type="evidence" value="ECO:0007669"/>
    <property type="project" value="InterPro"/>
</dbReference>
<comment type="catalytic activity">
    <reaction evidence="1">
        <text>ATP + protein L-histidine = ADP + protein N-phospho-L-histidine.</text>
        <dbReference type="EC" id="2.7.13.3"/>
    </reaction>
</comment>
<dbReference type="Gene3D" id="2.30.30.40">
    <property type="entry name" value="SH3 Domains"/>
    <property type="match status" value="1"/>
</dbReference>
<dbReference type="InterPro" id="IPR008207">
    <property type="entry name" value="Sig_transdc_His_kin_Hpt_dom"/>
</dbReference>
<dbReference type="Pfam" id="PF01584">
    <property type="entry name" value="CheW"/>
    <property type="match status" value="1"/>
</dbReference>
<dbReference type="SMART" id="SM00260">
    <property type="entry name" value="CheW"/>
    <property type="match status" value="1"/>
</dbReference>
<dbReference type="SMART" id="SM01231">
    <property type="entry name" value="H-kinase_dim"/>
    <property type="match status" value="1"/>
</dbReference>
<keyword evidence="7" id="KW-0547">Nucleotide-binding</keyword>
<organism evidence="16 17">
    <name type="scientific">Pseudoduganella rivuli</name>
    <dbReference type="NCBI Taxonomy" id="2666085"/>
    <lineage>
        <taxon>Bacteria</taxon>
        <taxon>Pseudomonadati</taxon>
        <taxon>Pseudomonadota</taxon>
        <taxon>Betaproteobacteria</taxon>
        <taxon>Burkholderiales</taxon>
        <taxon>Oxalobacteraceae</taxon>
        <taxon>Telluria group</taxon>
        <taxon>Pseudoduganella</taxon>
    </lineage>
</organism>
<dbReference type="Gene3D" id="1.20.120.160">
    <property type="entry name" value="HPT domain"/>
    <property type="match status" value="1"/>
</dbReference>
<evidence type="ECO:0000313" key="17">
    <source>
        <dbReference type="Proteomes" id="UP000446768"/>
    </source>
</evidence>
<dbReference type="InterPro" id="IPR003594">
    <property type="entry name" value="HATPase_dom"/>
</dbReference>
<dbReference type="SUPFAM" id="SSF50341">
    <property type="entry name" value="CheW-like"/>
    <property type="match status" value="1"/>
</dbReference>
<dbReference type="GO" id="GO:0005524">
    <property type="term" value="F:ATP binding"/>
    <property type="evidence" value="ECO:0007669"/>
    <property type="project" value="UniProtKB-KW"/>
</dbReference>
<feature type="domain" description="CheW-like" evidence="14">
    <location>
        <begin position="562"/>
        <end position="692"/>
    </location>
</feature>
<dbReference type="InterPro" id="IPR005467">
    <property type="entry name" value="His_kinase_dom"/>
</dbReference>
<dbReference type="PROSITE" id="PS50894">
    <property type="entry name" value="HPT"/>
    <property type="match status" value="1"/>
</dbReference>
<reference evidence="16 17" key="1">
    <citation type="submission" date="2019-11" db="EMBL/GenBank/DDBJ databases">
        <title>Novel species isolated from a subtropical stream in China.</title>
        <authorList>
            <person name="Lu H."/>
        </authorList>
    </citation>
    <scope>NUCLEOTIDE SEQUENCE [LARGE SCALE GENOMIC DNA]</scope>
    <source>
        <strain evidence="16 17">FT92W</strain>
    </source>
</reference>
<gene>
    <name evidence="16" type="ORF">GJ700_13875</name>
</gene>
<name>A0A7X2LT03_9BURK</name>
<dbReference type="EMBL" id="WKJJ01000008">
    <property type="protein sequence ID" value="MRV72796.1"/>
    <property type="molecule type" value="Genomic_DNA"/>
</dbReference>
<dbReference type="PANTHER" id="PTHR43395">
    <property type="entry name" value="SENSOR HISTIDINE KINASE CHEA"/>
    <property type="match status" value="1"/>
</dbReference>
<dbReference type="PANTHER" id="PTHR43395:SF10">
    <property type="entry name" value="CHEMOTAXIS PROTEIN CHEA"/>
    <property type="match status" value="1"/>
</dbReference>
<comment type="caution">
    <text evidence="16">The sequence shown here is derived from an EMBL/GenBank/DDBJ whole genome shotgun (WGS) entry which is preliminary data.</text>
</comment>
<evidence type="ECO:0000256" key="2">
    <source>
        <dbReference type="ARBA" id="ARBA00012438"/>
    </source>
</evidence>
<evidence type="ECO:0000256" key="9">
    <source>
        <dbReference type="ARBA" id="ARBA00022840"/>
    </source>
</evidence>
<protein>
    <recommendedName>
        <fullName evidence="3">Chemotaxis protein CheA</fullName>
        <ecNumber evidence="2">2.7.13.3</ecNumber>
    </recommendedName>
</protein>
<dbReference type="InterPro" id="IPR002545">
    <property type="entry name" value="CheW-lke_dom"/>
</dbReference>
<keyword evidence="9" id="KW-0067">ATP-binding</keyword>
<dbReference type="CDD" id="cd16916">
    <property type="entry name" value="HATPase_CheA-like"/>
    <property type="match status" value="1"/>
</dbReference>
<dbReference type="Proteomes" id="UP000446768">
    <property type="component" value="Unassembled WGS sequence"/>
</dbReference>
<keyword evidence="4" id="KW-0145">Chemotaxis</keyword>
<evidence type="ECO:0000256" key="7">
    <source>
        <dbReference type="ARBA" id="ARBA00022741"/>
    </source>
</evidence>
<evidence type="ECO:0000256" key="8">
    <source>
        <dbReference type="ARBA" id="ARBA00022777"/>
    </source>
</evidence>
<dbReference type="FunFam" id="3.30.565.10:FF:000016">
    <property type="entry name" value="Chemotaxis protein CheA, putative"/>
    <property type="match status" value="1"/>
</dbReference>
<dbReference type="SUPFAM" id="SSF47226">
    <property type="entry name" value="Histidine-containing phosphotransfer domain, HPT domain"/>
    <property type="match status" value="1"/>
</dbReference>
<dbReference type="InterPro" id="IPR004105">
    <property type="entry name" value="CheA-like_dim"/>
</dbReference>
<dbReference type="GO" id="GO:0005737">
    <property type="term" value="C:cytoplasm"/>
    <property type="evidence" value="ECO:0007669"/>
    <property type="project" value="InterPro"/>
</dbReference>
<comment type="function">
    <text evidence="11">Involved in the transmission of sensory signals from the chemoreceptors to the flagellar motors. CheA is autophosphorylated; it can transfer its phosphate group to either CheB or CheY.</text>
</comment>
<feature type="modified residue" description="Phosphohistidine" evidence="12">
    <location>
        <position position="46"/>
    </location>
</feature>
<dbReference type="CDD" id="cd00088">
    <property type="entry name" value="HPT"/>
    <property type="match status" value="1"/>
</dbReference>
<dbReference type="InterPro" id="IPR036097">
    <property type="entry name" value="HisK_dim/P_sf"/>
</dbReference>
<evidence type="ECO:0000256" key="6">
    <source>
        <dbReference type="ARBA" id="ARBA00022679"/>
    </source>
</evidence>
<evidence type="ECO:0000259" key="14">
    <source>
        <dbReference type="PROSITE" id="PS50851"/>
    </source>
</evidence>
<keyword evidence="8" id="KW-0418">Kinase</keyword>
<evidence type="ECO:0000256" key="11">
    <source>
        <dbReference type="ARBA" id="ARBA00035100"/>
    </source>
</evidence>
<dbReference type="GO" id="GO:0006935">
    <property type="term" value="P:chemotaxis"/>
    <property type="evidence" value="ECO:0007669"/>
    <property type="project" value="UniProtKB-KW"/>
</dbReference>
<dbReference type="SMART" id="SM00387">
    <property type="entry name" value="HATPase_c"/>
    <property type="match status" value="1"/>
</dbReference>
<accession>A0A7X2LT03</accession>
<dbReference type="InterPro" id="IPR036061">
    <property type="entry name" value="CheW-like_dom_sf"/>
</dbReference>
<keyword evidence="5 12" id="KW-0597">Phosphoprotein</keyword>
<dbReference type="Gene3D" id="1.10.287.560">
    <property type="entry name" value="Histidine kinase CheA-like, homodimeric domain"/>
    <property type="match status" value="1"/>
</dbReference>
<evidence type="ECO:0000256" key="10">
    <source>
        <dbReference type="ARBA" id="ARBA00023012"/>
    </source>
</evidence>
<dbReference type="InterPro" id="IPR036890">
    <property type="entry name" value="HATPase_C_sf"/>
</dbReference>
<feature type="domain" description="HPt" evidence="15">
    <location>
        <begin position="1"/>
        <end position="103"/>
    </location>
</feature>
<dbReference type="AlphaFoldDB" id="A0A7X2LT03"/>
<dbReference type="InterPro" id="IPR004358">
    <property type="entry name" value="Sig_transdc_His_kin-like_C"/>
</dbReference>
<sequence>MNADNPVYTFIAESRDLLRAMEDALLQVERTPDDATLINEIFRAAHTIKGSAGLFGMERIVAFTHLLESLLDRVRDGELALDGARVALLLASGDHLLQLVEHCDGGDLPAAVLAHGTSLAQRLQQDLPDLQGISAGTAVIVAAPAPSGAGHTAGHWHLSLRFGPDLFRNGMDPLSLFSYLDTLGRVLHVETVLDHLPRLAELEPETCHLGFEVAFLADCGRDAIAGAFEFVREDSRLHFLPPDSPLSDFDALLEELSGAGEADAGERLVRCGSLSVEELDMIRQRRAMVVTAPPAHSMAQAGNATVAARASRGGATLRVDADKMDHHINLMGELVVASAGAKLAAQRADATAMREAAETLDQLVQAVRDSALKLRMVPIGATFDRFQRLVRDTSQELGKDIRLVITGGDTELDKMVVERIADPLTHLVRNAIDHGMETAATRLARGKPAQGQLLLNARHEAGQIVIEVTDDGAGLDRDKILRKALERGLVAADAELSPREIDRLIFEPGFSTADAVSKLSGRGVGMDVVRANIEALRGSVSLESLPGQGSTVRIRLPLTLAIIDGFMVGVGDCTYVIPLEMVEECIALTPSCMGKQAGCLDLRGEVLPFRRLREQFGIGGQAGRRESVVVVRYGERKAGLVVDRLMGEFQTVIKPLGRMFSGLSGVTGFTILGGGDVALILDIHGLMRQLEKSTHE</sequence>
<dbReference type="Pfam" id="PF02518">
    <property type="entry name" value="HATPase_c"/>
    <property type="match status" value="1"/>
</dbReference>